<sequence length="37" mass="4218">MPTQAWLRPCSTKLTLEKFHTVKSVAEECIGEKDLLN</sequence>
<accession>A0A392SHE8</accession>
<name>A0A392SHE8_9FABA</name>
<comment type="caution">
    <text evidence="1">The sequence shown here is derived from an EMBL/GenBank/DDBJ whole genome shotgun (WGS) entry which is preliminary data.</text>
</comment>
<proteinExistence type="predicted"/>
<evidence type="ECO:0000313" key="1">
    <source>
        <dbReference type="EMBL" id="MCI48301.1"/>
    </source>
</evidence>
<protein>
    <submittedName>
        <fullName evidence="1">Uncharacterized protein</fullName>
    </submittedName>
</protein>
<dbReference type="AlphaFoldDB" id="A0A392SHE8"/>
<feature type="non-terminal residue" evidence="1">
    <location>
        <position position="37"/>
    </location>
</feature>
<dbReference type="Proteomes" id="UP000265520">
    <property type="component" value="Unassembled WGS sequence"/>
</dbReference>
<organism evidence="1 2">
    <name type="scientific">Trifolium medium</name>
    <dbReference type="NCBI Taxonomy" id="97028"/>
    <lineage>
        <taxon>Eukaryota</taxon>
        <taxon>Viridiplantae</taxon>
        <taxon>Streptophyta</taxon>
        <taxon>Embryophyta</taxon>
        <taxon>Tracheophyta</taxon>
        <taxon>Spermatophyta</taxon>
        <taxon>Magnoliopsida</taxon>
        <taxon>eudicotyledons</taxon>
        <taxon>Gunneridae</taxon>
        <taxon>Pentapetalae</taxon>
        <taxon>rosids</taxon>
        <taxon>fabids</taxon>
        <taxon>Fabales</taxon>
        <taxon>Fabaceae</taxon>
        <taxon>Papilionoideae</taxon>
        <taxon>50 kb inversion clade</taxon>
        <taxon>NPAAA clade</taxon>
        <taxon>Hologalegina</taxon>
        <taxon>IRL clade</taxon>
        <taxon>Trifolieae</taxon>
        <taxon>Trifolium</taxon>
    </lineage>
</organism>
<dbReference type="EMBL" id="LXQA010384709">
    <property type="protein sequence ID" value="MCI48301.1"/>
    <property type="molecule type" value="Genomic_DNA"/>
</dbReference>
<keyword evidence="2" id="KW-1185">Reference proteome</keyword>
<reference evidence="1 2" key="1">
    <citation type="journal article" date="2018" name="Front. Plant Sci.">
        <title>Red Clover (Trifolium pratense) and Zigzag Clover (T. medium) - A Picture of Genomic Similarities and Differences.</title>
        <authorList>
            <person name="Dluhosova J."/>
            <person name="Istvanek J."/>
            <person name="Nedelnik J."/>
            <person name="Repkova J."/>
        </authorList>
    </citation>
    <scope>NUCLEOTIDE SEQUENCE [LARGE SCALE GENOMIC DNA]</scope>
    <source>
        <strain evidence="2">cv. 10/8</strain>
        <tissue evidence="1">Leaf</tissue>
    </source>
</reference>
<evidence type="ECO:0000313" key="2">
    <source>
        <dbReference type="Proteomes" id="UP000265520"/>
    </source>
</evidence>